<feature type="transmembrane region" description="Helical" evidence="7">
    <location>
        <begin position="270"/>
        <end position="290"/>
    </location>
</feature>
<dbReference type="InterPro" id="IPR036259">
    <property type="entry name" value="MFS_trans_sf"/>
</dbReference>
<feature type="transmembrane region" description="Helical" evidence="7">
    <location>
        <begin position="340"/>
        <end position="360"/>
    </location>
</feature>
<feature type="domain" description="Major facilitator superfamily (MFS) profile" evidence="8">
    <location>
        <begin position="17"/>
        <end position="466"/>
    </location>
</feature>
<dbReference type="EMBL" id="JACIBU010000001">
    <property type="protein sequence ID" value="MBB3674905.1"/>
    <property type="molecule type" value="Genomic_DNA"/>
</dbReference>
<evidence type="ECO:0000259" key="8">
    <source>
        <dbReference type="PROSITE" id="PS50850"/>
    </source>
</evidence>
<proteinExistence type="predicted"/>
<dbReference type="Gene3D" id="1.20.1250.20">
    <property type="entry name" value="MFS general substrate transporter like domains"/>
    <property type="match status" value="1"/>
</dbReference>
<protein>
    <submittedName>
        <fullName evidence="9">MFS family permease</fullName>
    </submittedName>
</protein>
<dbReference type="Pfam" id="PF07690">
    <property type="entry name" value="MFS_1"/>
    <property type="match status" value="2"/>
</dbReference>
<dbReference type="GO" id="GO:0005886">
    <property type="term" value="C:plasma membrane"/>
    <property type="evidence" value="ECO:0007669"/>
    <property type="project" value="UniProtKB-SubCell"/>
</dbReference>
<keyword evidence="3" id="KW-1003">Cell membrane</keyword>
<keyword evidence="4 7" id="KW-0812">Transmembrane</keyword>
<dbReference type="SUPFAM" id="SSF103473">
    <property type="entry name" value="MFS general substrate transporter"/>
    <property type="match status" value="1"/>
</dbReference>
<evidence type="ECO:0000256" key="5">
    <source>
        <dbReference type="ARBA" id="ARBA00022989"/>
    </source>
</evidence>
<evidence type="ECO:0000256" key="3">
    <source>
        <dbReference type="ARBA" id="ARBA00022475"/>
    </source>
</evidence>
<dbReference type="AlphaFoldDB" id="A0A839XWF1"/>
<dbReference type="PANTHER" id="PTHR42718:SF46">
    <property type="entry name" value="BLR6921 PROTEIN"/>
    <property type="match status" value="1"/>
</dbReference>
<evidence type="ECO:0000256" key="2">
    <source>
        <dbReference type="ARBA" id="ARBA00022448"/>
    </source>
</evidence>
<gene>
    <name evidence="9" type="ORF">FHX36_000640</name>
</gene>
<dbReference type="InterPro" id="IPR011701">
    <property type="entry name" value="MFS"/>
</dbReference>
<reference evidence="9 10" key="1">
    <citation type="submission" date="2020-08" db="EMBL/GenBank/DDBJ databases">
        <title>Sequencing the genomes of 1000 actinobacteria strains.</title>
        <authorList>
            <person name="Klenk H.-P."/>
        </authorList>
    </citation>
    <scope>NUCLEOTIDE SEQUENCE [LARGE SCALE GENOMIC DNA]</scope>
    <source>
        <strain evidence="9 10">DSM 16678</strain>
    </source>
</reference>
<dbReference type="PANTHER" id="PTHR42718">
    <property type="entry name" value="MAJOR FACILITATOR SUPERFAMILY MULTIDRUG TRANSPORTER MFSC"/>
    <property type="match status" value="1"/>
</dbReference>
<feature type="transmembrane region" description="Helical" evidence="7">
    <location>
        <begin position="139"/>
        <end position="158"/>
    </location>
</feature>
<feature type="transmembrane region" description="Helical" evidence="7">
    <location>
        <begin position="232"/>
        <end position="250"/>
    </location>
</feature>
<feature type="transmembrane region" description="Helical" evidence="7">
    <location>
        <begin position="409"/>
        <end position="429"/>
    </location>
</feature>
<feature type="transmembrane region" description="Helical" evidence="7">
    <location>
        <begin position="441"/>
        <end position="460"/>
    </location>
</feature>
<feature type="transmembrane region" description="Helical" evidence="7">
    <location>
        <begin position="170"/>
        <end position="189"/>
    </location>
</feature>
<keyword evidence="5 7" id="KW-1133">Transmembrane helix</keyword>
<feature type="transmembrane region" description="Helical" evidence="7">
    <location>
        <begin position="113"/>
        <end position="132"/>
    </location>
</feature>
<comment type="subcellular location">
    <subcellularLocation>
        <location evidence="1">Cell membrane</location>
        <topology evidence="1">Multi-pass membrane protein</topology>
    </subcellularLocation>
</comment>
<accession>A0A839XWF1</accession>
<feature type="transmembrane region" description="Helical" evidence="7">
    <location>
        <begin position="55"/>
        <end position="75"/>
    </location>
</feature>
<dbReference type="InterPro" id="IPR020846">
    <property type="entry name" value="MFS_dom"/>
</dbReference>
<evidence type="ECO:0000256" key="7">
    <source>
        <dbReference type="SAM" id="Phobius"/>
    </source>
</evidence>
<name>A0A839XWF1_9ACTN</name>
<feature type="transmembrane region" description="Helical" evidence="7">
    <location>
        <begin position="366"/>
        <end position="388"/>
    </location>
</feature>
<dbReference type="PROSITE" id="PS50850">
    <property type="entry name" value="MFS"/>
    <property type="match status" value="1"/>
</dbReference>
<evidence type="ECO:0000313" key="10">
    <source>
        <dbReference type="Proteomes" id="UP000580718"/>
    </source>
</evidence>
<feature type="transmembrane region" description="Helical" evidence="7">
    <location>
        <begin position="201"/>
        <end position="220"/>
    </location>
</feature>
<dbReference type="Proteomes" id="UP000580718">
    <property type="component" value="Unassembled WGS sequence"/>
</dbReference>
<sequence>MSSPATSTAPPAVRPALVPVLIYLAMLVAVISSLGAPLIPAIAEANDVSVTSAQWSLTVTLVVGAVATPVIGRLGDGRHRRAVVLVVLSIVLLGSVLAALPLGLGWLVAGRGLQGLGLGVTPLAIATARTALAGDQARSTAAALSVTVAAGVGLGYPVTGAIAEVGGVHAAFWFGAAASAVAIVAAALVYPPSADVPPRRLDVAGAVLLGTALSAGLLALGEAERWGWTSPAVLGLTALSLVTVVAWAVWQLRAEAPLVDLRLARSRTAATAHGAALLVGLANYLLLSSVPRLAQEPESTGYGFGASIVVAGLALLPFSVASFLGGRFAPQLRRAVGQRLVIPVGAVVLGIGEVLVGFVREDLWQLFAAMAVAGLGVGTVFAALPGLIVSTVPPGETGSAMSLNQVMRYVGFAIGSAAGATVLEAATAAGEESPATTGYEGIGLIGLGACVVLAVLTATLPDRATTR</sequence>
<organism evidence="9 10">
    <name type="scientific">Modestobacter versicolor</name>
    <dbReference type="NCBI Taxonomy" id="429133"/>
    <lineage>
        <taxon>Bacteria</taxon>
        <taxon>Bacillati</taxon>
        <taxon>Actinomycetota</taxon>
        <taxon>Actinomycetes</taxon>
        <taxon>Geodermatophilales</taxon>
        <taxon>Geodermatophilaceae</taxon>
        <taxon>Modestobacter</taxon>
    </lineage>
</organism>
<evidence type="ECO:0000256" key="6">
    <source>
        <dbReference type="ARBA" id="ARBA00023136"/>
    </source>
</evidence>
<keyword evidence="6 7" id="KW-0472">Membrane</keyword>
<dbReference type="GO" id="GO:0022857">
    <property type="term" value="F:transmembrane transporter activity"/>
    <property type="evidence" value="ECO:0007669"/>
    <property type="project" value="InterPro"/>
</dbReference>
<feature type="transmembrane region" description="Helical" evidence="7">
    <location>
        <begin position="302"/>
        <end position="328"/>
    </location>
</feature>
<evidence type="ECO:0000256" key="4">
    <source>
        <dbReference type="ARBA" id="ARBA00022692"/>
    </source>
</evidence>
<evidence type="ECO:0000313" key="9">
    <source>
        <dbReference type="EMBL" id="MBB3674905.1"/>
    </source>
</evidence>
<dbReference type="Gene3D" id="1.20.1720.10">
    <property type="entry name" value="Multidrug resistance protein D"/>
    <property type="match status" value="1"/>
</dbReference>
<dbReference type="RefSeq" id="WP_343056561.1">
    <property type="nucleotide sequence ID" value="NZ_JACIBU010000001.1"/>
</dbReference>
<feature type="transmembrane region" description="Helical" evidence="7">
    <location>
        <begin position="82"/>
        <end position="107"/>
    </location>
</feature>
<feature type="transmembrane region" description="Helical" evidence="7">
    <location>
        <begin position="20"/>
        <end position="43"/>
    </location>
</feature>
<evidence type="ECO:0000256" key="1">
    <source>
        <dbReference type="ARBA" id="ARBA00004651"/>
    </source>
</evidence>
<comment type="caution">
    <text evidence="9">The sequence shown here is derived from an EMBL/GenBank/DDBJ whole genome shotgun (WGS) entry which is preliminary data.</text>
</comment>
<keyword evidence="2" id="KW-0813">Transport</keyword>